<evidence type="ECO:0000259" key="4">
    <source>
        <dbReference type="PROSITE" id="PS50843"/>
    </source>
</evidence>
<dbReference type="STRING" id="1194695.A0A5A7V317"/>
<reference evidence="5 6" key="1">
    <citation type="submission" date="2019-08" db="EMBL/GenBank/DDBJ databases">
        <title>Draft genome sequences of two oriental melons (Cucumis melo L. var makuwa).</title>
        <authorList>
            <person name="Kwon S.-Y."/>
        </authorList>
    </citation>
    <scope>NUCLEOTIDE SEQUENCE [LARGE SCALE GENOMIC DNA]</scope>
    <source>
        <strain evidence="6">cv. SW 3</strain>
        <tissue evidence="5">Leaf</tissue>
    </source>
</reference>
<dbReference type="Gene3D" id="2.40.40.10">
    <property type="entry name" value="RlpA-like domain"/>
    <property type="match status" value="1"/>
</dbReference>
<dbReference type="InterPro" id="IPR007112">
    <property type="entry name" value="Expansin/allergen_DPBB_dom"/>
</dbReference>
<dbReference type="Pfam" id="PF03330">
    <property type="entry name" value="DPBB_1"/>
    <property type="match status" value="1"/>
</dbReference>
<protein>
    <submittedName>
        <fullName evidence="5">Expansin-like A1</fullName>
    </submittedName>
</protein>
<dbReference type="AlphaFoldDB" id="A0A5A7V317"/>
<dbReference type="InterPro" id="IPR036908">
    <property type="entry name" value="RlpA-like_sf"/>
</dbReference>
<dbReference type="PROSITE" id="PS50842">
    <property type="entry name" value="EXPANSIN_EG45"/>
    <property type="match status" value="1"/>
</dbReference>
<comment type="similarity">
    <text evidence="1">Belongs to the expansin family.</text>
</comment>
<dbReference type="GO" id="GO:0005576">
    <property type="term" value="C:extracellular region"/>
    <property type="evidence" value="ECO:0007669"/>
    <property type="project" value="InterPro"/>
</dbReference>
<evidence type="ECO:0000259" key="3">
    <source>
        <dbReference type="PROSITE" id="PS50842"/>
    </source>
</evidence>
<dbReference type="InterPro" id="IPR036749">
    <property type="entry name" value="Expansin_CBD_sf"/>
</dbReference>
<comment type="caution">
    <text evidence="5">The sequence shown here is derived from an EMBL/GenBank/DDBJ whole genome shotgun (WGS) entry which is preliminary data.</text>
</comment>
<feature type="domain" description="Expansin-like EG45" evidence="3">
    <location>
        <begin position="40"/>
        <end position="144"/>
    </location>
</feature>
<dbReference type="Gene3D" id="2.60.40.760">
    <property type="entry name" value="Expansin, cellulose-binding-like domain"/>
    <property type="match status" value="1"/>
</dbReference>
<dbReference type="InterPro" id="IPR007117">
    <property type="entry name" value="Expansin_CBD"/>
</dbReference>
<dbReference type="PANTHER" id="PTHR31692">
    <property type="entry name" value="EXPANSIN-B3"/>
    <property type="match status" value="1"/>
</dbReference>
<dbReference type="Pfam" id="PF01357">
    <property type="entry name" value="Expansin_C"/>
    <property type="match status" value="1"/>
</dbReference>
<gene>
    <name evidence="5" type="ORF">E6C27_scaffold542G00230</name>
</gene>
<dbReference type="GO" id="GO:0009505">
    <property type="term" value="C:plant-type cell wall"/>
    <property type="evidence" value="ECO:0007669"/>
    <property type="project" value="TreeGrafter"/>
</dbReference>
<sequence>MGWFLTLFFFLLVSYSTACDRCVHQSKATHYRYDVPASYGSTCGYGKLEFEISKGYFAAVLPSLYKQGASCGACYKVRCKNKTLCNRIGSKVVVTDIHYNNGTDFVLSKKAFSSMASKGKTQQLLNIDTIQVEYKRIPCEYKNKNLLVEIVEWSHKPEVLAIKFLYQGGQTDILAVNITQVGLEKSWRGMIRNFGAIWYIPNVVEGALKLKMMVGSGYNNNKWISTKYAIPADWKNGKIYDTGIQIKDHILENCPPHKCGDKPWK</sequence>
<proteinExistence type="inferred from homology"/>
<dbReference type="OrthoDB" id="1470660at2759"/>
<keyword evidence="2" id="KW-0732">Signal</keyword>
<dbReference type="PANTHER" id="PTHR31692:SF4">
    <property type="entry name" value="EXPANSIN-LIKE A1-RELATED"/>
    <property type="match status" value="1"/>
</dbReference>
<dbReference type="InterPro" id="IPR009009">
    <property type="entry name" value="RlpA-like_DPBB"/>
</dbReference>
<feature type="chain" id="PRO_5022890985" evidence="2">
    <location>
        <begin position="19"/>
        <end position="265"/>
    </location>
</feature>
<dbReference type="GO" id="GO:0009506">
    <property type="term" value="C:plasmodesma"/>
    <property type="evidence" value="ECO:0007669"/>
    <property type="project" value="TreeGrafter"/>
</dbReference>
<evidence type="ECO:0000313" key="6">
    <source>
        <dbReference type="Proteomes" id="UP000321393"/>
    </source>
</evidence>
<dbReference type="InterPro" id="IPR007118">
    <property type="entry name" value="Expan_Lol_pI"/>
</dbReference>
<dbReference type="EMBL" id="SSTE01005702">
    <property type="protein sequence ID" value="KAA0060159.1"/>
    <property type="molecule type" value="Genomic_DNA"/>
</dbReference>
<dbReference type="SUPFAM" id="SSF49590">
    <property type="entry name" value="PHL pollen allergen"/>
    <property type="match status" value="1"/>
</dbReference>
<organism evidence="5 6">
    <name type="scientific">Cucumis melo var. makuwa</name>
    <name type="common">Oriental melon</name>
    <dbReference type="NCBI Taxonomy" id="1194695"/>
    <lineage>
        <taxon>Eukaryota</taxon>
        <taxon>Viridiplantae</taxon>
        <taxon>Streptophyta</taxon>
        <taxon>Embryophyta</taxon>
        <taxon>Tracheophyta</taxon>
        <taxon>Spermatophyta</taxon>
        <taxon>Magnoliopsida</taxon>
        <taxon>eudicotyledons</taxon>
        <taxon>Gunneridae</taxon>
        <taxon>Pentapetalae</taxon>
        <taxon>rosids</taxon>
        <taxon>fabids</taxon>
        <taxon>Cucurbitales</taxon>
        <taxon>Cucurbitaceae</taxon>
        <taxon>Benincaseae</taxon>
        <taxon>Cucumis</taxon>
    </lineage>
</organism>
<dbReference type="Proteomes" id="UP000321393">
    <property type="component" value="Unassembled WGS sequence"/>
</dbReference>
<dbReference type="GO" id="GO:0009653">
    <property type="term" value="P:anatomical structure morphogenesis"/>
    <property type="evidence" value="ECO:0007669"/>
    <property type="project" value="UniProtKB-ARBA"/>
</dbReference>
<evidence type="ECO:0000313" key="5">
    <source>
        <dbReference type="EMBL" id="KAA0060159.1"/>
    </source>
</evidence>
<evidence type="ECO:0000256" key="1">
    <source>
        <dbReference type="RuleBase" id="RU003460"/>
    </source>
</evidence>
<dbReference type="PROSITE" id="PS50843">
    <property type="entry name" value="EXPANSIN_CBD"/>
    <property type="match status" value="1"/>
</dbReference>
<dbReference type="PRINTS" id="PR01225">
    <property type="entry name" value="EXPANSNFAMLY"/>
</dbReference>
<feature type="signal peptide" evidence="2">
    <location>
        <begin position="1"/>
        <end position="18"/>
    </location>
</feature>
<feature type="domain" description="Expansin-like CBD" evidence="4">
    <location>
        <begin position="158"/>
        <end position="242"/>
    </location>
</feature>
<evidence type="ECO:0000256" key="2">
    <source>
        <dbReference type="SAM" id="SignalP"/>
    </source>
</evidence>
<name>A0A5A7V317_CUCMM</name>
<accession>A0A5A7V317</accession>
<dbReference type="SUPFAM" id="SSF50685">
    <property type="entry name" value="Barwin-like endoglucanases"/>
    <property type="match status" value="1"/>
</dbReference>